<dbReference type="Pfam" id="PF02469">
    <property type="entry name" value="Fasciclin"/>
    <property type="match status" value="1"/>
</dbReference>
<evidence type="ECO:0000313" key="3">
    <source>
        <dbReference type="Proteomes" id="UP001206983"/>
    </source>
</evidence>
<feature type="domain" description="FAS1" evidence="1">
    <location>
        <begin position="4"/>
        <end position="136"/>
    </location>
</feature>
<evidence type="ECO:0000313" key="2">
    <source>
        <dbReference type="EMBL" id="MCQ6962500.1"/>
    </source>
</evidence>
<dbReference type="RefSeq" id="WP_256622277.1">
    <property type="nucleotide sequence ID" value="NZ_JTEO01000004.1"/>
</dbReference>
<gene>
    <name evidence="2" type="ORF">PV02_04885</name>
</gene>
<comment type="caution">
    <text evidence="2">The sequence shown here is derived from an EMBL/GenBank/DDBJ whole genome shotgun (WGS) entry which is preliminary data.</text>
</comment>
<dbReference type="Proteomes" id="UP001206983">
    <property type="component" value="Unassembled WGS sequence"/>
</dbReference>
<accession>A0AAE3HA14</accession>
<dbReference type="PROSITE" id="PS50213">
    <property type="entry name" value="FAS1"/>
    <property type="match status" value="1"/>
</dbReference>
<dbReference type="EMBL" id="JTEO01000004">
    <property type="protein sequence ID" value="MCQ6962500.1"/>
    <property type="molecule type" value="Genomic_DNA"/>
</dbReference>
<dbReference type="FunFam" id="2.30.180.10:FF:000032">
    <property type="entry name" value="Fasciclin domain-containing protein, putative"/>
    <property type="match status" value="1"/>
</dbReference>
<protein>
    <submittedName>
        <fullName evidence="2">Fasciclin</fullName>
    </submittedName>
</protein>
<dbReference type="PANTHER" id="PTHR10900">
    <property type="entry name" value="PERIOSTIN-RELATED"/>
    <property type="match status" value="1"/>
</dbReference>
<dbReference type="InterPro" id="IPR050904">
    <property type="entry name" value="Adhesion/Biosynth-related"/>
</dbReference>
<dbReference type="InterPro" id="IPR000782">
    <property type="entry name" value="FAS1_domain"/>
</dbReference>
<dbReference type="SMART" id="SM00554">
    <property type="entry name" value="FAS1"/>
    <property type="match status" value="1"/>
</dbReference>
<reference evidence="2 3" key="1">
    <citation type="journal article" date="2011" name="Appl. Environ. Microbiol.">
        <title>Methanogenic archaea isolated from Taiwan's Chelungpu fault.</title>
        <authorList>
            <person name="Wu S.Y."/>
            <person name="Lai M.C."/>
        </authorList>
    </citation>
    <scope>NUCLEOTIDE SEQUENCE [LARGE SCALE GENOMIC DNA]</scope>
    <source>
        <strain evidence="2 3">St545Mb</strain>
    </source>
</reference>
<proteinExistence type="predicted"/>
<sequence length="138" mass="15072">MAELKNLIDTAREKGAFSTLIKAAEVLGLIDKYSKEGPYTVFAPVESAFETIPAEVIDESFEDHPYLLGIINYHIVKGKYTTADLKDLTSLETVSGKALKITSDATKGGFRIDTARIIEADIECTNGIIHAIDEILIP</sequence>
<dbReference type="SUPFAM" id="SSF82153">
    <property type="entry name" value="FAS1 domain"/>
    <property type="match status" value="1"/>
</dbReference>
<name>A0AAE3HA14_9EURY</name>
<keyword evidence="3" id="KW-1185">Reference proteome</keyword>
<evidence type="ECO:0000259" key="1">
    <source>
        <dbReference type="PROSITE" id="PS50213"/>
    </source>
</evidence>
<dbReference type="AlphaFoldDB" id="A0AAE3HA14"/>
<organism evidence="2 3">
    <name type="scientific">Methanolobus chelungpuianus</name>
    <dbReference type="NCBI Taxonomy" id="502115"/>
    <lineage>
        <taxon>Archaea</taxon>
        <taxon>Methanobacteriati</taxon>
        <taxon>Methanobacteriota</taxon>
        <taxon>Stenosarchaea group</taxon>
        <taxon>Methanomicrobia</taxon>
        <taxon>Methanosarcinales</taxon>
        <taxon>Methanosarcinaceae</taxon>
        <taxon>Methanolobus</taxon>
    </lineage>
</organism>
<dbReference type="InterPro" id="IPR036378">
    <property type="entry name" value="FAS1_dom_sf"/>
</dbReference>
<dbReference type="Gene3D" id="2.30.180.10">
    <property type="entry name" value="FAS1 domain"/>
    <property type="match status" value="1"/>
</dbReference>